<comment type="subcellular location">
    <subcellularLocation>
        <location evidence="1">Cell membrane</location>
        <topology evidence="1">Multi-pass membrane protein</topology>
    </subcellularLocation>
</comment>
<dbReference type="GO" id="GO:0005886">
    <property type="term" value="C:plasma membrane"/>
    <property type="evidence" value="ECO:0007669"/>
    <property type="project" value="UniProtKB-SubCell"/>
</dbReference>
<dbReference type="InterPro" id="IPR058130">
    <property type="entry name" value="PEA_transf_C"/>
</dbReference>
<name>A0A9D1KSZ1_9FLAO</name>
<evidence type="ECO:0000256" key="2">
    <source>
        <dbReference type="ARBA" id="ARBA00022475"/>
    </source>
</evidence>
<organism evidence="9 10">
    <name type="scientific">Candidatus Merdimorpha stercoravium</name>
    <dbReference type="NCBI Taxonomy" id="2840863"/>
    <lineage>
        <taxon>Bacteria</taxon>
        <taxon>Pseudomonadati</taxon>
        <taxon>Bacteroidota</taxon>
        <taxon>Flavobacteriia</taxon>
        <taxon>Flavobacteriales</taxon>
        <taxon>Candidatus Merdimorpha</taxon>
    </lineage>
</organism>
<dbReference type="Gene3D" id="3.40.720.10">
    <property type="entry name" value="Alkaline Phosphatase, subunit A"/>
    <property type="match status" value="1"/>
</dbReference>
<dbReference type="InterPro" id="IPR017850">
    <property type="entry name" value="Alkaline_phosphatase_core_sf"/>
</dbReference>
<dbReference type="EMBL" id="DVLY01000140">
    <property type="protein sequence ID" value="HIT98301.1"/>
    <property type="molecule type" value="Genomic_DNA"/>
</dbReference>
<dbReference type="Pfam" id="PF00884">
    <property type="entry name" value="Sulfatase"/>
    <property type="match status" value="1"/>
</dbReference>
<evidence type="ECO:0000256" key="1">
    <source>
        <dbReference type="ARBA" id="ARBA00004651"/>
    </source>
</evidence>
<protein>
    <submittedName>
        <fullName evidence="9">Lipid A phosphoethanolamine transferase</fullName>
    </submittedName>
</protein>
<feature type="transmembrane region" description="Helical" evidence="7">
    <location>
        <begin position="156"/>
        <end position="174"/>
    </location>
</feature>
<sequence>MKHFKRLNVWFSSQRHLYWFFVTVLMAANAFLFFTEDMSPLTRVPFLLLPLAFYMALMTLCRRPGTSAWILLPMYVLGAFQMVLLYLFGRSIIASDMFLNLFTTNTGEVGELLGKLLPAILGVCVLYIPTLALAVRSIRLKEKLDGAFRRRRLIEAGILVVVSVPFALAGHTRVMDEVFPANIFYNMGFAVQSWNRSVEYPQRSQDFDFQARATHPDTLREVYVLVIGETARAANFGLYGYPRNTTPCLEKIPGLIAFPDALTQSNTTHKSVPVILSMASAEDYSRLYSTKGLLAAFRQAGFHTVFLSNQMPNRSYIDYLAHQGEEYLNFVSGEHAAYDKTMVDTLANVIRRGGPKLLVVMHTHGSHFNYRERYPSSGAYYRPDNLEVVAVREREKLINAYDNSIRYTDEFLAQVIDTVASFRIPAAVFYCSDHGEDLLDDARKRFLHASPVPTYYQIHIPYLWWFSPQYEALWSDEVSAMQTHRTLPVSTRNVFYTFLDVAGIDTPYAADSLAVSSGKFIPQKRHYLNDHNQPIALDSLGLRDQDIEMMKKHGVSYP</sequence>
<evidence type="ECO:0000313" key="9">
    <source>
        <dbReference type="EMBL" id="HIT98301.1"/>
    </source>
</evidence>
<keyword evidence="6 7" id="KW-0472">Membrane</keyword>
<dbReference type="AlphaFoldDB" id="A0A9D1KSZ1"/>
<feature type="transmembrane region" description="Helical" evidence="7">
    <location>
        <begin position="16"/>
        <end position="35"/>
    </location>
</feature>
<dbReference type="Proteomes" id="UP000824161">
    <property type="component" value="Unassembled WGS sequence"/>
</dbReference>
<proteinExistence type="predicted"/>
<dbReference type="CDD" id="cd16017">
    <property type="entry name" value="LptA"/>
    <property type="match status" value="1"/>
</dbReference>
<feature type="transmembrane region" description="Helical" evidence="7">
    <location>
        <begin position="41"/>
        <end position="61"/>
    </location>
</feature>
<evidence type="ECO:0000256" key="6">
    <source>
        <dbReference type="ARBA" id="ARBA00023136"/>
    </source>
</evidence>
<dbReference type="InterPro" id="IPR000917">
    <property type="entry name" value="Sulfatase_N"/>
</dbReference>
<reference evidence="9" key="1">
    <citation type="submission" date="2020-10" db="EMBL/GenBank/DDBJ databases">
        <authorList>
            <person name="Gilroy R."/>
        </authorList>
    </citation>
    <scope>NUCLEOTIDE SEQUENCE</scope>
    <source>
        <strain evidence="9">1383</strain>
    </source>
</reference>
<dbReference type="PANTHER" id="PTHR30443:SF0">
    <property type="entry name" value="PHOSPHOETHANOLAMINE TRANSFERASE EPTA"/>
    <property type="match status" value="1"/>
</dbReference>
<feature type="domain" description="Sulfatase N-terminal" evidence="8">
    <location>
        <begin position="223"/>
        <end position="504"/>
    </location>
</feature>
<reference evidence="9" key="2">
    <citation type="journal article" date="2021" name="PeerJ">
        <title>Extensive microbial diversity within the chicken gut microbiome revealed by metagenomics and culture.</title>
        <authorList>
            <person name="Gilroy R."/>
            <person name="Ravi A."/>
            <person name="Getino M."/>
            <person name="Pursley I."/>
            <person name="Horton D.L."/>
            <person name="Alikhan N.F."/>
            <person name="Baker D."/>
            <person name="Gharbi K."/>
            <person name="Hall N."/>
            <person name="Watson M."/>
            <person name="Adriaenssens E.M."/>
            <person name="Foster-Nyarko E."/>
            <person name="Jarju S."/>
            <person name="Secka A."/>
            <person name="Antonio M."/>
            <person name="Oren A."/>
            <person name="Chaudhuri R.R."/>
            <person name="La Ragione R."/>
            <person name="Hildebrand F."/>
            <person name="Pallen M.J."/>
        </authorList>
    </citation>
    <scope>NUCLEOTIDE SEQUENCE</scope>
    <source>
        <strain evidence="9">1383</strain>
    </source>
</reference>
<accession>A0A9D1KSZ1</accession>
<dbReference type="PANTHER" id="PTHR30443">
    <property type="entry name" value="INNER MEMBRANE PROTEIN"/>
    <property type="match status" value="1"/>
</dbReference>
<dbReference type="SUPFAM" id="SSF53649">
    <property type="entry name" value="Alkaline phosphatase-like"/>
    <property type="match status" value="1"/>
</dbReference>
<keyword evidence="5 7" id="KW-1133">Transmembrane helix</keyword>
<keyword evidence="4 7" id="KW-0812">Transmembrane</keyword>
<evidence type="ECO:0000313" key="10">
    <source>
        <dbReference type="Proteomes" id="UP000824161"/>
    </source>
</evidence>
<dbReference type="InterPro" id="IPR040423">
    <property type="entry name" value="PEA_transferase"/>
</dbReference>
<evidence type="ECO:0000256" key="3">
    <source>
        <dbReference type="ARBA" id="ARBA00022679"/>
    </source>
</evidence>
<dbReference type="GO" id="GO:0016776">
    <property type="term" value="F:phosphotransferase activity, phosphate group as acceptor"/>
    <property type="evidence" value="ECO:0007669"/>
    <property type="project" value="TreeGrafter"/>
</dbReference>
<keyword evidence="3 9" id="KW-0808">Transferase</keyword>
<feature type="transmembrane region" description="Helical" evidence="7">
    <location>
        <begin position="116"/>
        <end position="135"/>
    </location>
</feature>
<evidence type="ECO:0000259" key="8">
    <source>
        <dbReference type="Pfam" id="PF00884"/>
    </source>
</evidence>
<evidence type="ECO:0000256" key="4">
    <source>
        <dbReference type="ARBA" id="ARBA00022692"/>
    </source>
</evidence>
<dbReference type="GO" id="GO:0009244">
    <property type="term" value="P:lipopolysaccharide core region biosynthetic process"/>
    <property type="evidence" value="ECO:0007669"/>
    <property type="project" value="TreeGrafter"/>
</dbReference>
<keyword evidence="2" id="KW-1003">Cell membrane</keyword>
<evidence type="ECO:0000256" key="5">
    <source>
        <dbReference type="ARBA" id="ARBA00022989"/>
    </source>
</evidence>
<gene>
    <name evidence="9" type="ORF">IAC44_05620</name>
</gene>
<comment type="caution">
    <text evidence="9">The sequence shown here is derived from an EMBL/GenBank/DDBJ whole genome shotgun (WGS) entry which is preliminary data.</text>
</comment>
<feature type="transmembrane region" description="Helical" evidence="7">
    <location>
        <begin position="68"/>
        <end position="89"/>
    </location>
</feature>
<evidence type="ECO:0000256" key="7">
    <source>
        <dbReference type="SAM" id="Phobius"/>
    </source>
</evidence>